<dbReference type="Proteomes" id="UP000632858">
    <property type="component" value="Unassembled WGS sequence"/>
</dbReference>
<evidence type="ECO:0000313" key="3">
    <source>
        <dbReference type="Proteomes" id="UP000632858"/>
    </source>
</evidence>
<gene>
    <name evidence="2" type="ORF">GCM10010960_01880</name>
</gene>
<dbReference type="Pfam" id="PF01963">
    <property type="entry name" value="TraB_PrgY_gumN"/>
    <property type="match status" value="1"/>
</dbReference>
<protein>
    <submittedName>
        <fullName evidence="2">TraB/GumN family protein</fullName>
    </submittedName>
</protein>
<dbReference type="RefSeq" id="WP_229730122.1">
    <property type="nucleotide sequence ID" value="NZ_BMFO01000001.1"/>
</dbReference>
<organism evidence="2 3">
    <name type="scientific">Arenimonas maotaiensis</name>
    <dbReference type="NCBI Taxonomy" id="1446479"/>
    <lineage>
        <taxon>Bacteria</taxon>
        <taxon>Pseudomonadati</taxon>
        <taxon>Pseudomonadota</taxon>
        <taxon>Gammaproteobacteria</taxon>
        <taxon>Lysobacterales</taxon>
        <taxon>Lysobacteraceae</taxon>
        <taxon>Arenimonas</taxon>
    </lineage>
</organism>
<evidence type="ECO:0000313" key="2">
    <source>
        <dbReference type="EMBL" id="GGF83428.1"/>
    </source>
</evidence>
<sequence>MRLARPLLCLTLLLAGCASAQPPTPALWRVSDADNSLYLLGSFHLLKPDDYPLSATVQAAFKDAETVLFELPPQEMGSPATAMAMSRAALRGDGKTLAEEIGPELDGKLGAWAAANSDALATSGLSASLLQRFEPWFVALLISNIEMAKLGLDPALGLDAHFVAEAAKAGKPGAGLETGAQQIALLDGMSGDEQRQLLRESLAEADEAKARTEALHAAWRRGDDKYLWREMGLEMRREYPALYRRINVERNDAWLPALQARLDAPGSDDTLVVVGALHLLGEDGVVAKLRAKGYKIERLK</sequence>
<keyword evidence="1" id="KW-0732">Signal</keyword>
<dbReference type="InterPro" id="IPR047111">
    <property type="entry name" value="YbaP-like"/>
</dbReference>
<feature type="signal peptide" evidence="1">
    <location>
        <begin position="1"/>
        <end position="20"/>
    </location>
</feature>
<dbReference type="AlphaFoldDB" id="A0A917CF16"/>
<dbReference type="PROSITE" id="PS51257">
    <property type="entry name" value="PROKAR_LIPOPROTEIN"/>
    <property type="match status" value="1"/>
</dbReference>
<accession>A0A917CF16</accession>
<feature type="chain" id="PRO_5037068938" evidence="1">
    <location>
        <begin position="21"/>
        <end position="300"/>
    </location>
</feature>
<dbReference type="CDD" id="cd14789">
    <property type="entry name" value="Tiki"/>
    <property type="match status" value="1"/>
</dbReference>
<dbReference type="EMBL" id="BMFO01000001">
    <property type="protein sequence ID" value="GGF83428.1"/>
    <property type="molecule type" value="Genomic_DNA"/>
</dbReference>
<name>A0A917CF16_9GAMM</name>
<dbReference type="PANTHER" id="PTHR40590">
    <property type="entry name" value="CYTOPLASMIC PROTEIN-RELATED"/>
    <property type="match status" value="1"/>
</dbReference>
<reference evidence="2" key="1">
    <citation type="journal article" date="2014" name="Int. J. Syst. Evol. Microbiol.">
        <title>Complete genome sequence of Corynebacterium casei LMG S-19264T (=DSM 44701T), isolated from a smear-ripened cheese.</title>
        <authorList>
            <consortium name="US DOE Joint Genome Institute (JGI-PGF)"/>
            <person name="Walter F."/>
            <person name="Albersmeier A."/>
            <person name="Kalinowski J."/>
            <person name="Ruckert C."/>
        </authorList>
    </citation>
    <scope>NUCLEOTIDE SEQUENCE</scope>
    <source>
        <strain evidence="2">CGMCC 1.12726</strain>
    </source>
</reference>
<reference evidence="2" key="2">
    <citation type="submission" date="2020-09" db="EMBL/GenBank/DDBJ databases">
        <authorList>
            <person name="Sun Q."/>
            <person name="Zhou Y."/>
        </authorList>
    </citation>
    <scope>NUCLEOTIDE SEQUENCE</scope>
    <source>
        <strain evidence="2">CGMCC 1.12726</strain>
    </source>
</reference>
<dbReference type="InterPro" id="IPR002816">
    <property type="entry name" value="TraB/PrgY/GumN_fam"/>
</dbReference>
<comment type="caution">
    <text evidence="2">The sequence shown here is derived from an EMBL/GenBank/DDBJ whole genome shotgun (WGS) entry which is preliminary data.</text>
</comment>
<proteinExistence type="predicted"/>
<keyword evidence="3" id="KW-1185">Reference proteome</keyword>
<dbReference type="PANTHER" id="PTHR40590:SF1">
    <property type="entry name" value="CYTOPLASMIC PROTEIN"/>
    <property type="match status" value="1"/>
</dbReference>
<evidence type="ECO:0000256" key="1">
    <source>
        <dbReference type="SAM" id="SignalP"/>
    </source>
</evidence>